<accession>A0A9Y1BSL2</accession>
<sequence length="68" mass="7983">MATKTISIKEKVYKKLVAMKRENESFSQLLNHLVNEQISNATLEKLRGIMEFEDSTSLIKKIEKRRED</sequence>
<name>A0A9Y1BSL2_9ARCH</name>
<dbReference type="AlphaFoldDB" id="A0A9Y1BSL2"/>
<dbReference type="InterPro" id="IPR003847">
    <property type="entry name" value="Put_antitoxin"/>
</dbReference>
<proteinExistence type="predicted"/>
<organism evidence="2">
    <name type="scientific">Candidatus Heimdallarchaeum endolithica</name>
    <dbReference type="NCBI Taxonomy" id="2876572"/>
    <lineage>
        <taxon>Archaea</taxon>
        <taxon>Promethearchaeati</taxon>
        <taxon>Candidatus Heimdallarchaeota</taxon>
        <taxon>Candidatus Heimdallarchaeia (ex Rinke et al. 2021) (nom. nud.)</taxon>
        <taxon>Candidatus Heimdallarchaeales</taxon>
        <taxon>Candidatus Heimdallarchaeaceae</taxon>
        <taxon>Candidatus Heimdallarchaeum</taxon>
    </lineage>
</organism>
<evidence type="ECO:0000256" key="1">
    <source>
        <dbReference type="ARBA" id="ARBA00022649"/>
    </source>
</evidence>
<reference evidence="2" key="1">
    <citation type="journal article" date="2022" name="Nat. Microbiol.">
        <title>Unique mobile elements and scalable gene flow at the prokaryote-eukaryote boundary revealed by circularized Asgard archaea genomes.</title>
        <authorList>
            <person name="Wu F."/>
            <person name="Speth D.R."/>
            <person name="Philosof A."/>
            <person name="Cremiere A."/>
            <person name="Narayanan A."/>
            <person name="Barco R.A."/>
            <person name="Connon S.A."/>
            <person name="Amend J.P."/>
            <person name="Antoshechkin I.A."/>
            <person name="Orphan V.J."/>
        </authorList>
    </citation>
    <scope>NUCLEOTIDE SEQUENCE</scope>
    <source>
        <strain evidence="2">PR6</strain>
    </source>
</reference>
<keyword evidence="1" id="KW-1277">Toxin-antitoxin system</keyword>
<dbReference type="Proteomes" id="UP001200513">
    <property type="component" value="Chromosome"/>
</dbReference>
<protein>
    <submittedName>
        <fullName evidence="2">Antitoxin VapB family protein</fullName>
    </submittedName>
</protein>
<evidence type="ECO:0000313" key="2">
    <source>
        <dbReference type="EMBL" id="UJG44468.1"/>
    </source>
</evidence>
<dbReference type="Pfam" id="PF02697">
    <property type="entry name" value="VAPB_antitox"/>
    <property type="match status" value="1"/>
</dbReference>
<dbReference type="EMBL" id="CP084167">
    <property type="protein sequence ID" value="UJG44468.1"/>
    <property type="molecule type" value="Genomic_DNA"/>
</dbReference>
<gene>
    <name evidence="2" type="ORF">K9W46_04630</name>
</gene>